<feature type="compositionally biased region" description="Basic residues" evidence="1">
    <location>
        <begin position="66"/>
        <end position="80"/>
    </location>
</feature>
<feature type="region of interest" description="Disordered" evidence="1">
    <location>
        <begin position="209"/>
        <end position="243"/>
    </location>
</feature>
<dbReference type="OrthoDB" id="1929311at2759"/>
<feature type="region of interest" description="Disordered" evidence="1">
    <location>
        <begin position="1"/>
        <end position="93"/>
    </location>
</feature>
<accession>A0A316V6G6</accession>
<reference evidence="2 3" key="1">
    <citation type="journal article" date="2018" name="Mol. Biol. Evol.">
        <title>Broad Genomic Sampling Reveals a Smut Pathogenic Ancestry of the Fungal Clade Ustilaginomycotina.</title>
        <authorList>
            <person name="Kijpornyongpan T."/>
            <person name="Mondo S.J."/>
            <person name="Barry K."/>
            <person name="Sandor L."/>
            <person name="Lee J."/>
            <person name="Lipzen A."/>
            <person name="Pangilinan J."/>
            <person name="LaButti K."/>
            <person name="Hainaut M."/>
            <person name="Henrissat B."/>
            <person name="Grigoriev I.V."/>
            <person name="Spatafora J.W."/>
            <person name="Aime M.C."/>
        </authorList>
    </citation>
    <scope>NUCLEOTIDE SEQUENCE [LARGE SCALE GENOMIC DNA]</scope>
    <source>
        <strain evidence="2 3">MCA 5214</strain>
    </source>
</reference>
<dbReference type="EMBL" id="KZ819662">
    <property type="protein sequence ID" value="PWN31035.1"/>
    <property type="molecule type" value="Genomic_DNA"/>
</dbReference>
<keyword evidence="3" id="KW-1185">Reference proteome</keyword>
<evidence type="ECO:0000256" key="1">
    <source>
        <dbReference type="SAM" id="MobiDB-lite"/>
    </source>
</evidence>
<evidence type="ECO:0008006" key="4">
    <source>
        <dbReference type="Google" id="ProtNLM"/>
    </source>
</evidence>
<sequence>MADSLDGNYVLESDSDHDAAATISGPSSSRGVAGTKRARRPDDDHSDDDDDITAAKTAAGASSAAKKQKRKQREKARKARRAELRKEEEDTRQNPALLPPEFQADWLRKELRGVKGWKELSEMEMDEVAVGKSRLVDSTTWKGGREVSDLAGFLRDLLPDLESLVNDAGSPLRRIKGAPAVLVVTNNALRAVDLARGLRGLLSENDQASSAAADKKSVKKGKKPKVSRDDEEETTQDKKPSTSAAPLQIAKLFARHFSVSQQTDFLSANHVAAGAGTAQRLATLLSCRAIKLDNLRALVIDAGWRDEKMRGMMDEEAGREGLKEAWDCVRGNEGVKVLLF</sequence>
<name>A0A316V6G6_9BASI</name>
<dbReference type="AlphaFoldDB" id="A0A316V6G6"/>
<dbReference type="RefSeq" id="XP_025365647.1">
    <property type="nucleotide sequence ID" value="XM_025508028.1"/>
</dbReference>
<feature type="compositionally biased region" description="Basic and acidic residues" evidence="1">
    <location>
        <begin position="81"/>
        <end position="92"/>
    </location>
</feature>
<dbReference type="GO" id="GO:0030686">
    <property type="term" value="C:90S preribosome"/>
    <property type="evidence" value="ECO:0007669"/>
    <property type="project" value="TreeGrafter"/>
</dbReference>
<dbReference type="GeneID" id="37029851"/>
<evidence type="ECO:0000313" key="2">
    <source>
        <dbReference type="EMBL" id="PWN31035.1"/>
    </source>
</evidence>
<feature type="compositionally biased region" description="Low complexity" evidence="1">
    <location>
        <begin position="54"/>
        <end position="65"/>
    </location>
</feature>
<dbReference type="PANTHER" id="PTHR24030:SF0">
    <property type="entry name" value="PROTEIN CMSS1"/>
    <property type="match status" value="1"/>
</dbReference>
<proteinExistence type="predicted"/>
<dbReference type="Pfam" id="PF14617">
    <property type="entry name" value="CMS1"/>
    <property type="match status" value="2"/>
</dbReference>
<evidence type="ECO:0000313" key="3">
    <source>
        <dbReference type="Proteomes" id="UP000245884"/>
    </source>
</evidence>
<dbReference type="Proteomes" id="UP000245884">
    <property type="component" value="Unassembled WGS sequence"/>
</dbReference>
<dbReference type="STRING" id="1569628.A0A316V6G6"/>
<protein>
    <recommendedName>
        <fullName evidence="4">U3-containing 90S pre-ribosomal complex subunit-domain containing protein</fullName>
    </recommendedName>
</protein>
<dbReference type="InterPro" id="IPR032704">
    <property type="entry name" value="Cms1"/>
</dbReference>
<dbReference type="GO" id="GO:0005634">
    <property type="term" value="C:nucleus"/>
    <property type="evidence" value="ECO:0007669"/>
    <property type="project" value="TreeGrafter"/>
</dbReference>
<dbReference type="PANTHER" id="PTHR24030">
    <property type="entry name" value="PROTEIN CMSS1"/>
    <property type="match status" value="1"/>
</dbReference>
<gene>
    <name evidence="2" type="ORF">BDZ90DRAFT_258079</name>
</gene>
<organism evidence="2 3">
    <name type="scientific">Jaminaea rosea</name>
    <dbReference type="NCBI Taxonomy" id="1569628"/>
    <lineage>
        <taxon>Eukaryota</taxon>
        <taxon>Fungi</taxon>
        <taxon>Dikarya</taxon>
        <taxon>Basidiomycota</taxon>
        <taxon>Ustilaginomycotina</taxon>
        <taxon>Exobasidiomycetes</taxon>
        <taxon>Microstromatales</taxon>
        <taxon>Microstromatales incertae sedis</taxon>
        <taxon>Jaminaea</taxon>
    </lineage>
</organism>